<dbReference type="eggNOG" id="COG2207">
    <property type="taxonomic scope" value="Bacteria"/>
</dbReference>
<evidence type="ECO:0000313" key="2">
    <source>
        <dbReference type="Proteomes" id="UP000001623"/>
    </source>
</evidence>
<evidence type="ECO:0000313" key="1">
    <source>
        <dbReference type="EMBL" id="AEH86541.1"/>
    </source>
</evidence>
<name>F7YAE2_MESOW</name>
<dbReference type="AlphaFoldDB" id="F7YAE2"/>
<protein>
    <submittedName>
        <fullName evidence="1">Uncharacterized protein</fullName>
    </submittedName>
</protein>
<proteinExistence type="predicted"/>
<dbReference type="KEGG" id="mop:Mesop_2062"/>
<dbReference type="STRING" id="536019.Mesop_2062"/>
<dbReference type="HOGENOM" id="CLU_1446097_0_0_5"/>
<accession>F7YAE2</accession>
<dbReference type="EMBL" id="CP002279">
    <property type="protein sequence ID" value="AEH86541.1"/>
    <property type="molecule type" value="Genomic_DNA"/>
</dbReference>
<dbReference type="Proteomes" id="UP000001623">
    <property type="component" value="Chromosome"/>
</dbReference>
<dbReference type="RefSeq" id="WP_013893265.1">
    <property type="nucleotide sequence ID" value="NC_015675.1"/>
</dbReference>
<gene>
    <name evidence="1" type="ordered locus">Mesop_2062</name>
</gene>
<reference evidence="1 2" key="1">
    <citation type="submission" date="2010-10" db="EMBL/GenBank/DDBJ databases">
        <title>Complete sequence of Mesorhizobium opportunistum WSM2075.</title>
        <authorList>
            <consortium name="US DOE Joint Genome Institute"/>
            <person name="Lucas S."/>
            <person name="Copeland A."/>
            <person name="Lapidus A."/>
            <person name="Cheng J.-F."/>
            <person name="Bruce D."/>
            <person name="Goodwin L."/>
            <person name="Pitluck S."/>
            <person name="Chertkov O."/>
            <person name="Misra M."/>
            <person name="Detter J.C."/>
            <person name="Han C."/>
            <person name="Tapia R."/>
            <person name="Land M."/>
            <person name="Hauser L."/>
            <person name="Kyrpides N."/>
            <person name="Ovchinnikova G."/>
            <person name="Mavrommatis K.M."/>
            <person name="Tiwari R.P."/>
            <person name="Howieson J.G."/>
            <person name="O'Hara G.W."/>
            <person name="Nandasena K.G."/>
            <person name="Woyke T."/>
        </authorList>
    </citation>
    <scope>NUCLEOTIDE SEQUENCE [LARGE SCALE GENOMIC DNA]</scope>
    <source>
        <strain evidence="2">LMG 24607 / HAMBI 3007 / WSM2075</strain>
    </source>
</reference>
<organism evidence="1 2">
    <name type="scientific">Mesorhizobium opportunistum (strain LMG 24607 / HAMBI 3007 / WSM2075)</name>
    <dbReference type="NCBI Taxonomy" id="536019"/>
    <lineage>
        <taxon>Bacteria</taxon>
        <taxon>Pseudomonadati</taxon>
        <taxon>Pseudomonadota</taxon>
        <taxon>Alphaproteobacteria</taxon>
        <taxon>Hyphomicrobiales</taxon>
        <taxon>Phyllobacteriaceae</taxon>
        <taxon>Mesorhizobium</taxon>
    </lineage>
</organism>
<sequence>MAKTRHAAKMECSPTSSIGRFFFVFSNKNFSLRVEVLSCPRTVRYAGAGRARGISSYSKTAEAACMNKADEARESGVSRGVDRTARCILNIISESAGPRHTPARGSVIYCVRNPGSQKFLSWTHEGDFPVTSFEPPPFGMGELQIVEMRPASITVGSITNCFSGERGDQPRVVFQLGRIRRREHAAA</sequence>